<keyword evidence="1" id="KW-0732">Signal</keyword>
<keyword evidence="4" id="KW-1185">Reference proteome</keyword>
<evidence type="ECO:0000313" key="3">
    <source>
        <dbReference type="EMBL" id="CAH0404249.1"/>
    </source>
</evidence>
<dbReference type="Gene3D" id="3.10.100.10">
    <property type="entry name" value="Mannose-Binding Protein A, subunit A"/>
    <property type="match status" value="3"/>
</dbReference>
<dbReference type="CDD" id="cd00037">
    <property type="entry name" value="CLECT"/>
    <property type="match status" value="3"/>
</dbReference>
<evidence type="ECO:0000313" key="4">
    <source>
        <dbReference type="Proteomes" id="UP001153292"/>
    </source>
</evidence>
<dbReference type="SUPFAM" id="SSF56436">
    <property type="entry name" value="C-type lectin-like"/>
    <property type="match status" value="3"/>
</dbReference>
<accession>A0ABN8B6A4</accession>
<dbReference type="PANTHER" id="PTHR45710">
    <property type="entry name" value="C-TYPE LECTIN DOMAIN-CONTAINING PROTEIN 180"/>
    <property type="match status" value="1"/>
</dbReference>
<dbReference type="Pfam" id="PF00059">
    <property type="entry name" value="Lectin_C"/>
    <property type="match status" value="2"/>
</dbReference>
<proteinExistence type="predicted"/>
<dbReference type="InterPro" id="IPR016187">
    <property type="entry name" value="CTDL_fold"/>
</dbReference>
<feature type="signal peptide" evidence="1">
    <location>
        <begin position="1"/>
        <end position="18"/>
    </location>
</feature>
<protein>
    <recommendedName>
        <fullName evidence="2">C-type lectin domain-containing protein</fullName>
    </recommendedName>
</protein>
<feature type="chain" id="PRO_5045901411" description="C-type lectin domain-containing protein" evidence="1">
    <location>
        <begin position="19"/>
        <end position="506"/>
    </location>
</feature>
<dbReference type="Proteomes" id="UP001153292">
    <property type="component" value="Chromosome 28"/>
</dbReference>
<dbReference type="InterPro" id="IPR050828">
    <property type="entry name" value="C-type_lectin/matrix_domain"/>
</dbReference>
<feature type="domain" description="C-type lectin" evidence="2">
    <location>
        <begin position="205"/>
        <end position="330"/>
    </location>
</feature>
<dbReference type="EMBL" id="OU963921">
    <property type="protein sequence ID" value="CAH0404249.1"/>
    <property type="molecule type" value="Genomic_DNA"/>
</dbReference>
<evidence type="ECO:0000259" key="2">
    <source>
        <dbReference type="PROSITE" id="PS50041"/>
    </source>
</evidence>
<reference evidence="3" key="1">
    <citation type="submission" date="2021-12" db="EMBL/GenBank/DDBJ databases">
        <authorList>
            <person name="King R."/>
        </authorList>
    </citation>
    <scope>NUCLEOTIDE SEQUENCE</scope>
</reference>
<name>A0ABN8B6A4_CHISP</name>
<dbReference type="InterPro" id="IPR001304">
    <property type="entry name" value="C-type_lectin-like"/>
</dbReference>
<sequence>MGAMKLFFCFLFVRSSFASYHEQYRVPKTCTNRWESYTFNDMEYIVHNLPVTWDMAKILCRGHHNGTLAILDTKDKSEFLAEALSESQFLIESVWIGARRASADDPAGYRWSHGVELRRTAGDVMGNTETEGDGKKHYPMWLNRTHVPVPEGGADCVALERVYHDRPVFVDLQCQIDRPFVCERDAQLEEKVSELKVVRCRTGLYHIYGGRMDWHQAAAYCALNKMSLANIGTMHCLKKLGMSMLKTRPSIENAWIGAKGILGKWSWVDSGLNIFQRPNFADTMQDELWPPMRDRNTVKQNGCLQLDRHAAHPPVFMEARCERKMQFICYQGVQSLESSTMMSNDDLYYYVLVRQLLYWQHAYENCKRMNGSLAAVDSGEVLMQLLLAMGENKEEPIRHIWISGRLRMTKEQQSDSITYTWYNPRNRKTINDPNNHHSPGANTYMPPWLDEDFSMDNPCLNLDRQGHLNGLVYGLPCDTAQYSICMIEKSIRPAGLENATEVSETS</sequence>
<evidence type="ECO:0000256" key="1">
    <source>
        <dbReference type="SAM" id="SignalP"/>
    </source>
</evidence>
<dbReference type="PANTHER" id="PTHR45710:SF36">
    <property type="entry name" value="C-TYPE LECTIN DOMAIN-CONTAINING PROTEIN"/>
    <property type="match status" value="1"/>
</dbReference>
<gene>
    <name evidence="3" type="ORF">CHILSU_LOCUS7568</name>
</gene>
<dbReference type="PROSITE" id="PS50041">
    <property type="entry name" value="C_TYPE_LECTIN_2"/>
    <property type="match status" value="2"/>
</dbReference>
<organism evidence="3 4">
    <name type="scientific">Chilo suppressalis</name>
    <name type="common">Asiatic rice borer moth</name>
    <dbReference type="NCBI Taxonomy" id="168631"/>
    <lineage>
        <taxon>Eukaryota</taxon>
        <taxon>Metazoa</taxon>
        <taxon>Ecdysozoa</taxon>
        <taxon>Arthropoda</taxon>
        <taxon>Hexapoda</taxon>
        <taxon>Insecta</taxon>
        <taxon>Pterygota</taxon>
        <taxon>Neoptera</taxon>
        <taxon>Endopterygota</taxon>
        <taxon>Lepidoptera</taxon>
        <taxon>Glossata</taxon>
        <taxon>Ditrysia</taxon>
        <taxon>Pyraloidea</taxon>
        <taxon>Crambidae</taxon>
        <taxon>Crambinae</taxon>
        <taxon>Chilo</taxon>
    </lineage>
</organism>
<dbReference type="InterPro" id="IPR016186">
    <property type="entry name" value="C-type_lectin-like/link_sf"/>
</dbReference>
<dbReference type="SMART" id="SM00034">
    <property type="entry name" value="CLECT"/>
    <property type="match status" value="2"/>
</dbReference>
<feature type="domain" description="C-type lectin" evidence="2">
    <location>
        <begin position="39"/>
        <end position="183"/>
    </location>
</feature>